<proteinExistence type="inferred from homology"/>
<dbReference type="SUPFAM" id="SSF51735">
    <property type="entry name" value="NAD(P)-binding Rossmann-fold domains"/>
    <property type="match status" value="1"/>
</dbReference>
<reference evidence="5" key="1">
    <citation type="journal article" date="2023" name="Mol. Phylogenet. Evol.">
        <title>Genome-scale phylogeny and comparative genomics of the fungal order Sordariales.</title>
        <authorList>
            <person name="Hensen N."/>
            <person name="Bonometti L."/>
            <person name="Westerberg I."/>
            <person name="Brannstrom I.O."/>
            <person name="Guillou S."/>
            <person name="Cros-Aarteil S."/>
            <person name="Calhoun S."/>
            <person name="Haridas S."/>
            <person name="Kuo A."/>
            <person name="Mondo S."/>
            <person name="Pangilinan J."/>
            <person name="Riley R."/>
            <person name="LaButti K."/>
            <person name="Andreopoulos B."/>
            <person name="Lipzen A."/>
            <person name="Chen C."/>
            <person name="Yan M."/>
            <person name="Daum C."/>
            <person name="Ng V."/>
            <person name="Clum A."/>
            <person name="Steindorff A."/>
            <person name="Ohm R.A."/>
            <person name="Martin F."/>
            <person name="Silar P."/>
            <person name="Natvig D.O."/>
            <person name="Lalanne C."/>
            <person name="Gautier V."/>
            <person name="Ament-Velasquez S.L."/>
            <person name="Kruys A."/>
            <person name="Hutchinson M.I."/>
            <person name="Powell A.J."/>
            <person name="Barry K."/>
            <person name="Miller A.N."/>
            <person name="Grigoriev I.V."/>
            <person name="Debuchy R."/>
            <person name="Gladieux P."/>
            <person name="Hiltunen Thoren M."/>
            <person name="Johannesson H."/>
        </authorList>
    </citation>
    <scope>NUCLEOTIDE SEQUENCE [LARGE SCALE GENOMIC DNA]</scope>
    <source>
        <strain evidence="5">CBS 340.73</strain>
    </source>
</reference>
<keyword evidence="2" id="KW-0521">NADP</keyword>
<comment type="similarity">
    <text evidence="1">Belongs to the short-chain dehydrogenases/reductases (SDR) family.</text>
</comment>
<dbReference type="InterPro" id="IPR002347">
    <property type="entry name" value="SDR_fam"/>
</dbReference>
<dbReference type="Pfam" id="PF00106">
    <property type="entry name" value="adh_short"/>
    <property type="match status" value="1"/>
</dbReference>
<dbReference type="GO" id="GO:0016491">
    <property type="term" value="F:oxidoreductase activity"/>
    <property type="evidence" value="ECO:0007669"/>
    <property type="project" value="UniProtKB-KW"/>
</dbReference>
<organism evidence="4 5">
    <name type="scientific">Diplogelasinospora grovesii</name>
    <dbReference type="NCBI Taxonomy" id="303347"/>
    <lineage>
        <taxon>Eukaryota</taxon>
        <taxon>Fungi</taxon>
        <taxon>Dikarya</taxon>
        <taxon>Ascomycota</taxon>
        <taxon>Pezizomycotina</taxon>
        <taxon>Sordariomycetes</taxon>
        <taxon>Sordariomycetidae</taxon>
        <taxon>Sordariales</taxon>
        <taxon>Diplogelasinosporaceae</taxon>
        <taxon>Diplogelasinospora</taxon>
    </lineage>
</organism>
<name>A0AAN6N7H9_9PEZI</name>
<dbReference type="Gene3D" id="3.40.50.720">
    <property type="entry name" value="NAD(P)-binding Rossmann-like Domain"/>
    <property type="match status" value="1"/>
</dbReference>
<accession>A0AAN6N7H9</accession>
<dbReference type="PROSITE" id="PS00061">
    <property type="entry name" value="ADH_SHORT"/>
    <property type="match status" value="1"/>
</dbReference>
<dbReference type="PANTHER" id="PTHR43180:SF16">
    <property type="entry name" value="BACILYSIN BIOSYNTHESIS OXIDOREDUCTASE BACC"/>
    <property type="match status" value="1"/>
</dbReference>
<protein>
    <submittedName>
        <fullName evidence="4">Uncharacterized protein</fullName>
    </submittedName>
</protein>
<sequence length="387" mass="41167">MASKTDGPWSLVATIKQSGPVDLSKPYDTASLAGKTILITGGASGFGAGFARRWASHGAHIIIGDINDTAAVELIAELRALPGSSGHHHFQHCDVTLWEDQVALFRAAARLSPTGGIDAVVANAGIIEKYSALSGRGFECPGDLDCDSPPPPDLNCVRVNLTGVMYTVHLALFWLPRNARNTPVESDSGTGGGQPPRDRHILLVSSVAGIVPLAGQSEYTTSKHGVMGLFRALRGTAWRQGIRVNMIAPYFVDTPLIPQTGMVLLAGGAKAELDDVIDAATRLMADATIVGRGLSIGPKVRCVDDEDGVPRLVEMGKSGSGNGNGNGQTRGIWELYAHDYEEVELFVWRYITAINVLKNIRGWIGTVRDLFGIYMSSGKGGRRSPAK</sequence>
<comment type="caution">
    <text evidence="4">The sequence shown here is derived from an EMBL/GenBank/DDBJ whole genome shotgun (WGS) entry which is preliminary data.</text>
</comment>
<dbReference type="InterPro" id="IPR036291">
    <property type="entry name" value="NAD(P)-bd_dom_sf"/>
</dbReference>
<dbReference type="AlphaFoldDB" id="A0AAN6N7H9"/>
<keyword evidence="5" id="KW-1185">Reference proteome</keyword>
<evidence type="ECO:0000256" key="2">
    <source>
        <dbReference type="ARBA" id="ARBA00022857"/>
    </source>
</evidence>
<dbReference type="InterPro" id="IPR020904">
    <property type="entry name" value="Sc_DH/Rdtase_CS"/>
</dbReference>
<dbReference type="PANTHER" id="PTHR43180">
    <property type="entry name" value="3-OXOACYL-(ACYL-CARRIER-PROTEIN) REDUCTASE (AFU_ORTHOLOGUE AFUA_6G11210)"/>
    <property type="match status" value="1"/>
</dbReference>
<evidence type="ECO:0000256" key="1">
    <source>
        <dbReference type="ARBA" id="ARBA00006484"/>
    </source>
</evidence>
<dbReference type="EMBL" id="MU853794">
    <property type="protein sequence ID" value="KAK3940570.1"/>
    <property type="molecule type" value="Genomic_DNA"/>
</dbReference>
<evidence type="ECO:0000313" key="4">
    <source>
        <dbReference type="EMBL" id="KAK3940570.1"/>
    </source>
</evidence>
<evidence type="ECO:0000313" key="5">
    <source>
        <dbReference type="Proteomes" id="UP001303473"/>
    </source>
</evidence>
<gene>
    <name evidence="4" type="ORF">QBC46DRAFT_123121</name>
</gene>
<dbReference type="PRINTS" id="PR00081">
    <property type="entry name" value="GDHRDH"/>
</dbReference>
<dbReference type="Proteomes" id="UP001303473">
    <property type="component" value="Unassembled WGS sequence"/>
</dbReference>
<evidence type="ECO:0000256" key="3">
    <source>
        <dbReference type="ARBA" id="ARBA00023002"/>
    </source>
</evidence>
<keyword evidence="3" id="KW-0560">Oxidoreductase</keyword>